<dbReference type="RefSeq" id="WP_216034616.1">
    <property type="nucleotide sequence ID" value="NZ_JAHKNG010000050.1"/>
</dbReference>
<sequence>MTDAEAGAALDEVADVLKALRGFREEGVADPLAAARAAVAKTRAQDFDSRSSALSRAVQSVDYVIRAAGAVSASLGNIASAESVRDGAAPDLLGVVNHVVARENMYQAMVNGRVNVTAAMLERDFRISGNIVERDDSGRPRLGMFELSHARYGKLLSVDDDGNVTLHEQNGSDMDATAYVKALFGGGSVFSIINTDFGNRVVDRRM</sequence>
<organism evidence="1 2">
    <name type="scientific">Paracoccus marinaquae</name>
    <dbReference type="NCBI Taxonomy" id="2841926"/>
    <lineage>
        <taxon>Bacteria</taxon>
        <taxon>Pseudomonadati</taxon>
        <taxon>Pseudomonadota</taxon>
        <taxon>Alphaproteobacteria</taxon>
        <taxon>Rhodobacterales</taxon>
        <taxon>Paracoccaceae</taxon>
        <taxon>Paracoccus</taxon>
    </lineage>
</organism>
<keyword evidence="2" id="KW-1185">Reference proteome</keyword>
<dbReference type="Proteomes" id="UP001166191">
    <property type="component" value="Unassembled WGS sequence"/>
</dbReference>
<evidence type="ECO:0000313" key="2">
    <source>
        <dbReference type="Proteomes" id="UP001166191"/>
    </source>
</evidence>
<reference evidence="1" key="1">
    <citation type="submission" date="2021-06" db="EMBL/GenBank/DDBJ databases">
        <title>Paracoccus bacterium XHP0099 sp. nov., isolated from the surface waters of the Yellow Sea.</title>
        <authorList>
            <person name="Xue H."/>
            <person name="Zhang D."/>
        </authorList>
    </citation>
    <scope>NUCLEOTIDE SEQUENCE</scope>
    <source>
        <strain evidence="1">XHP0099</strain>
    </source>
</reference>
<gene>
    <name evidence="1" type="ORF">KNW02_18070</name>
</gene>
<protein>
    <submittedName>
        <fullName evidence="1">Uncharacterized protein</fullName>
    </submittedName>
</protein>
<proteinExistence type="predicted"/>
<dbReference type="EMBL" id="JAHKNG010000050">
    <property type="protein sequence ID" value="MBU3032008.1"/>
    <property type="molecule type" value="Genomic_DNA"/>
</dbReference>
<evidence type="ECO:0000313" key="1">
    <source>
        <dbReference type="EMBL" id="MBU3032008.1"/>
    </source>
</evidence>
<name>A0ABS6AN32_9RHOB</name>
<accession>A0ABS6AN32</accession>
<comment type="caution">
    <text evidence="1">The sequence shown here is derived from an EMBL/GenBank/DDBJ whole genome shotgun (WGS) entry which is preliminary data.</text>
</comment>